<evidence type="ECO:0000313" key="2">
    <source>
        <dbReference type="EMBL" id="CAD8733484.1"/>
    </source>
</evidence>
<gene>
    <name evidence="2" type="ORF">SMAR0319_LOCUS633</name>
</gene>
<organism evidence="2">
    <name type="scientific">Skeletonema marinoi</name>
    <dbReference type="NCBI Taxonomy" id="267567"/>
    <lineage>
        <taxon>Eukaryota</taxon>
        <taxon>Sar</taxon>
        <taxon>Stramenopiles</taxon>
        <taxon>Ochrophyta</taxon>
        <taxon>Bacillariophyta</taxon>
        <taxon>Coscinodiscophyceae</taxon>
        <taxon>Thalassiosirophycidae</taxon>
        <taxon>Thalassiosirales</taxon>
        <taxon>Skeletonemataceae</taxon>
        <taxon>Skeletonema</taxon>
        <taxon>Skeletonema marinoi-dohrnii complex</taxon>
    </lineage>
</organism>
<dbReference type="AlphaFoldDB" id="A0A7S0XSJ6"/>
<proteinExistence type="predicted"/>
<dbReference type="EMBL" id="HBFJ01000837">
    <property type="protein sequence ID" value="CAD8733484.1"/>
    <property type="molecule type" value="Transcribed_RNA"/>
</dbReference>
<accession>A0A7S0XSJ6</accession>
<feature type="region of interest" description="Disordered" evidence="1">
    <location>
        <begin position="245"/>
        <end position="302"/>
    </location>
</feature>
<name>A0A7S0XSJ6_9STRA</name>
<feature type="region of interest" description="Disordered" evidence="1">
    <location>
        <begin position="121"/>
        <end position="140"/>
    </location>
</feature>
<sequence length="302" mass="33489">MADQDFITRALSSLSQQMALANAAGGDGGSVADDKNSSLDKSIEAHAKSLVDDDTPKIDSAVKSYLSLVAARSVVASEIDVLSENVKSFDEQVKLNSMDMKSALTCARKLLNGINTTLIPKRNDKEDEKDDSDNETNDETHKMMDAATHIVWNRLVENKDMKPSKVLGRKSLIVAWPYIQESFRRGVDSNEECTDDASRNADALLRSYSTELLPAIAPPQGIEKDAWIAYYTEFGNLLNKACQNDENKQKDDEENEDDSKLLWSADKGVSELQRRQDRRTKRAEVLTQSSNDQAVESSMSTS</sequence>
<reference evidence="2" key="1">
    <citation type="submission" date="2021-01" db="EMBL/GenBank/DDBJ databases">
        <authorList>
            <person name="Corre E."/>
            <person name="Pelletier E."/>
            <person name="Niang G."/>
            <person name="Scheremetjew M."/>
            <person name="Finn R."/>
            <person name="Kale V."/>
            <person name="Holt S."/>
            <person name="Cochrane G."/>
            <person name="Meng A."/>
            <person name="Brown T."/>
            <person name="Cohen L."/>
        </authorList>
    </citation>
    <scope>NUCLEOTIDE SEQUENCE</scope>
    <source>
        <strain evidence="2">SM1012Hels-07</strain>
    </source>
</reference>
<feature type="compositionally biased region" description="Polar residues" evidence="1">
    <location>
        <begin position="286"/>
        <end position="302"/>
    </location>
</feature>
<feature type="compositionally biased region" description="Acidic residues" evidence="1">
    <location>
        <begin position="127"/>
        <end position="137"/>
    </location>
</feature>
<evidence type="ECO:0000256" key="1">
    <source>
        <dbReference type="SAM" id="MobiDB-lite"/>
    </source>
</evidence>
<protein>
    <submittedName>
        <fullName evidence="2">Uncharacterized protein</fullName>
    </submittedName>
</protein>